<feature type="transmembrane region" description="Helical" evidence="7">
    <location>
        <begin position="281"/>
        <end position="303"/>
    </location>
</feature>
<dbReference type="Pfam" id="PF00528">
    <property type="entry name" value="BPD_transp_1"/>
    <property type="match status" value="1"/>
</dbReference>
<keyword evidence="10" id="KW-1185">Reference proteome</keyword>
<dbReference type="SUPFAM" id="SSF161098">
    <property type="entry name" value="MetI-like"/>
    <property type="match status" value="1"/>
</dbReference>
<keyword evidence="6 7" id="KW-0472">Membrane</keyword>
<gene>
    <name evidence="9" type="ORF">OU421_07440</name>
</gene>
<proteinExistence type="inferred from homology"/>
<dbReference type="PROSITE" id="PS50928">
    <property type="entry name" value="ABC_TM1"/>
    <property type="match status" value="1"/>
</dbReference>
<evidence type="ECO:0000256" key="1">
    <source>
        <dbReference type="ARBA" id="ARBA00004651"/>
    </source>
</evidence>
<evidence type="ECO:0000256" key="4">
    <source>
        <dbReference type="ARBA" id="ARBA00022692"/>
    </source>
</evidence>
<accession>A0A9X9T7M8</accession>
<dbReference type="RefSeq" id="WP_268185440.1">
    <property type="nucleotide sequence ID" value="NZ_CP113361.1"/>
</dbReference>
<dbReference type="GO" id="GO:0005886">
    <property type="term" value="C:plasma membrane"/>
    <property type="evidence" value="ECO:0007669"/>
    <property type="project" value="UniProtKB-SubCell"/>
</dbReference>
<feature type="transmembrane region" description="Helical" evidence="7">
    <location>
        <begin position="177"/>
        <end position="198"/>
    </location>
</feature>
<feature type="transmembrane region" description="Helical" evidence="7">
    <location>
        <begin position="135"/>
        <end position="157"/>
    </location>
</feature>
<dbReference type="Proteomes" id="UP001163096">
    <property type="component" value="Chromosome"/>
</dbReference>
<dbReference type="InterPro" id="IPR000515">
    <property type="entry name" value="MetI-like"/>
</dbReference>
<sequence length="316" mass="34189">MGFIGARCIRYAVSLFFIVILNFLLPRAMPGDPVMNLIGEDTMVTEATLAALRAKLGLDLPIGAQFWSYISSLCHGDLGYSYHLNGQVLDLLLPRMGWTLLFTGIAVVAGAAIGLGIGAFAGWRPERTGSRVTSVLSLAISCTPPYFLALLFLSLFSFRLGLFPFKGLYDEPTIGSIAWHLFLPVLVLTLFAASRNILIMRGSVLQEGGSLYALYARAKGCSDRFVLFGHVLKNASLPLITQVALDFGFIFSGALFVEIVFSLNGMGTLIYDAVMGRDYPLLQGALLIIAITVIAANLAADLICARIDPRLREAGR</sequence>
<comment type="similarity">
    <text evidence="7">Belongs to the binding-protein-dependent transport system permease family.</text>
</comment>
<feature type="transmembrane region" description="Helical" evidence="7">
    <location>
        <begin position="98"/>
        <end position="123"/>
    </location>
</feature>
<dbReference type="Pfam" id="PF19300">
    <property type="entry name" value="BPD_transp_1_N"/>
    <property type="match status" value="1"/>
</dbReference>
<protein>
    <submittedName>
        <fullName evidence="9">ABC transporter permease</fullName>
    </submittedName>
</protein>
<organism evidence="9 10">
    <name type="scientific">Methanogenium organophilum</name>
    <dbReference type="NCBI Taxonomy" id="2199"/>
    <lineage>
        <taxon>Archaea</taxon>
        <taxon>Methanobacteriati</taxon>
        <taxon>Methanobacteriota</taxon>
        <taxon>Stenosarchaea group</taxon>
        <taxon>Methanomicrobia</taxon>
        <taxon>Methanomicrobiales</taxon>
        <taxon>Methanomicrobiaceae</taxon>
        <taxon>Methanogenium</taxon>
    </lineage>
</organism>
<dbReference type="GeneID" id="76834924"/>
<dbReference type="KEGG" id="mou:OU421_07440"/>
<evidence type="ECO:0000256" key="5">
    <source>
        <dbReference type="ARBA" id="ARBA00022989"/>
    </source>
</evidence>
<evidence type="ECO:0000256" key="7">
    <source>
        <dbReference type="RuleBase" id="RU363032"/>
    </source>
</evidence>
<evidence type="ECO:0000256" key="2">
    <source>
        <dbReference type="ARBA" id="ARBA00022448"/>
    </source>
</evidence>
<dbReference type="PANTHER" id="PTHR43376">
    <property type="entry name" value="OLIGOPEPTIDE TRANSPORT SYSTEM PERMEASE PROTEIN"/>
    <property type="match status" value="1"/>
</dbReference>
<dbReference type="CDD" id="cd06261">
    <property type="entry name" value="TM_PBP2"/>
    <property type="match status" value="1"/>
</dbReference>
<dbReference type="InterPro" id="IPR035906">
    <property type="entry name" value="MetI-like_sf"/>
</dbReference>
<evidence type="ECO:0000259" key="8">
    <source>
        <dbReference type="PROSITE" id="PS50928"/>
    </source>
</evidence>
<dbReference type="EMBL" id="CP113361">
    <property type="protein sequence ID" value="WAI00267.1"/>
    <property type="molecule type" value="Genomic_DNA"/>
</dbReference>
<evidence type="ECO:0000313" key="9">
    <source>
        <dbReference type="EMBL" id="WAI00267.1"/>
    </source>
</evidence>
<keyword evidence="5 7" id="KW-1133">Transmembrane helix</keyword>
<dbReference type="Gene3D" id="1.10.3720.10">
    <property type="entry name" value="MetI-like"/>
    <property type="match status" value="1"/>
</dbReference>
<feature type="domain" description="ABC transmembrane type-1" evidence="8">
    <location>
        <begin position="96"/>
        <end position="300"/>
    </location>
</feature>
<feature type="transmembrane region" description="Helical" evidence="7">
    <location>
        <begin position="243"/>
        <end position="261"/>
    </location>
</feature>
<comment type="subcellular location">
    <subcellularLocation>
        <location evidence="1 7">Cell membrane</location>
        <topology evidence="1 7">Multi-pass membrane protein</topology>
    </subcellularLocation>
</comment>
<dbReference type="AlphaFoldDB" id="A0A9X9T7M8"/>
<name>A0A9X9T7M8_METOG</name>
<feature type="transmembrane region" description="Helical" evidence="7">
    <location>
        <begin position="12"/>
        <end position="29"/>
    </location>
</feature>
<dbReference type="GO" id="GO:0055085">
    <property type="term" value="P:transmembrane transport"/>
    <property type="evidence" value="ECO:0007669"/>
    <property type="project" value="InterPro"/>
</dbReference>
<evidence type="ECO:0000256" key="6">
    <source>
        <dbReference type="ARBA" id="ARBA00023136"/>
    </source>
</evidence>
<keyword evidence="3" id="KW-1003">Cell membrane</keyword>
<keyword evidence="4 7" id="KW-0812">Transmembrane</keyword>
<keyword evidence="2 7" id="KW-0813">Transport</keyword>
<evidence type="ECO:0000256" key="3">
    <source>
        <dbReference type="ARBA" id="ARBA00022475"/>
    </source>
</evidence>
<dbReference type="InterPro" id="IPR045621">
    <property type="entry name" value="BPD_transp_1_N"/>
</dbReference>
<dbReference type="PANTHER" id="PTHR43376:SF1">
    <property type="entry name" value="OLIGOPEPTIDE TRANSPORT SYSTEM PERMEASE PROTEIN"/>
    <property type="match status" value="1"/>
</dbReference>
<reference evidence="9" key="1">
    <citation type="submission" date="2022-11" db="EMBL/GenBank/DDBJ databases">
        <title>Complete genome sequence of Methanogenium organophilum DSM 3596.</title>
        <authorList>
            <person name="Chen S.-C."/>
            <person name="Lai S.-J."/>
            <person name="You Y.-T."/>
        </authorList>
    </citation>
    <scope>NUCLEOTIDE SEQUENCE</scope>
    <source>
        <strain evidence="9">DSM 3596</strain>
    </source>
</reference>
<evidence type="ECO:0000313" key="10">
    <source>
        <dbReference type="Proteomes" id="UP001163096"/>
    </source>
</evidence>